<dbReference type="PANTHER" id="PTHR35273:SF2">
    <property type="entry name" value="ALPHA-GALACTOSIDASE"/>
    <property type="match status" value="1"/>
</dbReference>
<evidence type="ECO:0000313" key="4">
    <source>
        <dbReference type="Proteomes" id="UP000466681"/>
    </source>
</evidence>
<dbReference type="AlphaFoldDB" id="A0AAD1M719"/>
<accession>A0AAD1M719</accession>
<gene>
    <name evidence="3" type="ORF">MMOR_35040</name>
</gene>
<feature type="chain" id="PRO_5042189080" evidence="1">
    <location>
        <begin position="22"/>
        <end position="277"/>
    </location>
</feature>
<dbReference type="RefSeq" id="WP_083151545.1">
    <property type="nucleotide sequence ID" value="NZ_AP022560.1"/>
</dbReference>
<reference evidence="3 4" key="1">
    <citation type="journal article" date="2019" name="Emerg. Microbes Infect.">
        <title>Comprehensive subspecies identification of 175 nontuberculous mycobacteria species based on 7547 genomic profiles.</title>
        <authorList>
            <person name="Matsumoto Y."/>
            <person name="Kinjo T."/>
            <person name="Motooka D."/>
            <person name="Nabeya D."/>
            <person name="Jung N."/>
            <person name="Uechi K."/>
            <person name="Horii T."/>
            <person name="Iida T."/>
            <person name="Fujita J."/>
            <person name="Nakamura S."/>
        </authorList>
    </citation>
    <scope>NUCLEOTIDE SEQUENCE [LARGE SCALE GENOMIC DNA]</scope>
    <source>
        <strain evidence="3 4">JCM 6375</strain>
    </source>
</reference>
<sequence length="277" mass="30420">MRIAPRILLSAIALAALTACGGGDPDTASITSPTATSGGKIWRPPVGTTWQWQLSGLPIDTSLDVDAYDVDLFTTTDEELATLKANGRKVICYFSAGSWEEFRPDAADFPAVANGNPLDAPFQDELWLDIRNADVRTLMQRRLDVAAERGCDAVEPDNVDGYTNDTGFDLTAADQLDYNRFLAAEARVRGLSVGLKNDVDQLVDLEPDFDWALNEECFAYDECAQYRDNFLAANKAVFHAEYVNRDRLPEVCAVTEPLGLSTLIKNIDLDAFRLPCA</sequence>
<dbReference type="SUPFAM" id="SSF51445">
    <property type="entry name" value="(Trans)glycosidases"/>
    <property type="match status" value="1"/>
</dbReference>
<keyword evidence="4" id="KW-1185">Reference proteome</keyword>
<evidence type="ECO:0000313" key="3">
    <source>
        <dbReference type="EMBL" id="BBX02568.1"/>
    </source>
</evidence>
<dbReference type="Proteomes" id="UP000466681">
    <property type="component" value="Chromosome"/>
</dbReference>
<evidence type="ECO:0000256" key="1">
    <source>
        <dbReference type="SAM" id="SignalP"/>
    </source>
</evidence>
<keyword evidence="1" id="KW-0732">Signal</keyword>
<feature type="domain" description="Glycoside-hydrolase family GH114 TIM-barrel" evidence="2">
    <location>
        <begin position="49"/>
        <end position="270"/>
    </location>
</feature>
<organism evidence="3 4">
    <name type="scientific">Mycolicibacterium moriokaense</name>
    <dbReference type="NCBI Taxonomy" id="39691"/>
    <lineage>
        <taxon>Bacteria</taxon>
        <taxon>Bacillati</taxon>
        <taxon>Actinomycetota</taxon>
        <taxon>Actinomycetes</taxon>
        <taxon>Mycobacteriales</taxon>
        <taxon>Mycobacteriaceae</taxon>
        <taxon>Mycolicibacterium</taxon>
    </lineage>
</organism>
<dbReference type="InterPro" id="IPR017853">
    <property type="entry name" value="GH"/>
</dbReference>
<dbReference type="InterPro" id="IPR013785">
    <property type="entry name" value="Aldolase_TIM"/>
</dbReference>
<proteinExistence type="predicted"/>
<dbReference type="KEGG" id="mmor:MMOR_35040"/>
<dbReference type="EMBL" id="AP022560">
    <property type="protein sequence ID" value="BBX02568.1"/>
    <property type="molecule type" value="Genomic_DNA"/>
</dbReference>
<dbReference type="PROSITE" id="PS51257">
    <property type="entry name" value="PROKAR_LIPOPROTEIN"/>
    <property type="match status" value="1"/>
</dbReference>
<protein>
    <submittedName>
        <fullName evidence="3">Endo alpha-1,4 polygalactosaminidase</fullName>
    </submittedName>
</protein>
<dbReference type="Gene3D" id="3.20.20.70">
    <property type="entry name" value="Aldolase class I"/>
    <property type="match status" value="1"/>
</dbReference>
<name>A0AAD1M719_9MYCO</name>
<dbReference type="InterPro" id="IPR004352">
    <property type="entry name" value="GH114_TIM-barrel"/>
</dbReference>
<dbReference type="Pfam" id="PF03537">
    <property type="entry name" value="Glyco_hydro_114"/>
    <property type="match status" value="1"/>
</dbReference>
<feature type="signal peptide" evidence="1">
    <location>
        <begin position="1"/>
        <end position="21"/>
    </location>
</feature>
<dbReference type="PANTHER" id="PTHR35273">
    <property type="entry name" value="ALPHA-1,4 POLYGALACTOSAMINIDASE, PUTATIVE (AFU_ORTHOLOGUE AFUA_3G07890)-RELATED"/>
    <property type="match status" value="1"/>
</dbReference>
<evidence type="ECO:0000259" key="2">
    <source>
        <dbReference type="Pfam" id="PF03537"/>
    </source>
</evidence>